<proteinExistence type="predicted"/>
<accession>A0A0F3GKX8</accession>
<dbReference type="Proteomes" id="UP000033423">
    <property type="component" value="Unassembled WGS sequence"/>
</dbReference>
<dbReference type="EMBL" id="LACI01002238">
    <property type="protein sequence ID" value="KJU82624.1"/>
    <property type="molecule type" value="Genomic_DNA"/>
</dbReference>
<sequence length="149" mass="17540">MTKDPQHRKKNLYKTMQLKPNAKFADVLRAYVNLRRKLEGSDKVDYVLLNKAKKLLNPKDRLTLDFLFYTKDVFNYYLENTDNHETDIEKVLEGFIKIPIHEGEYFDGISVGDFSPEYGDLSRRDETSLIETGIYDDTVDFKLNIDFDK</sequence>
<evidence type="ECO:0000313" key="2">
    <source>
        <dbReference type="Proteomes" id="UP000033423"/>
    </source>
</evidence>
<reference evidence="1 2" key="1">
    <citation type="submission" date="2015-02" db="EMBL/GenBank/DDBJ databases">
        <title>Single-cell genomics of uncultivated deep-branching MTB reveals a conserved set of magnetosome genes.</title>
        <authorList>
            <person name="Kolinko S."/>
            <person name="Richter M."/>
            <person name="Glockner F.O."/>
            <person name="Brachmann A."/>
            <person name="Schuler D."/>
        </authorList>
    </citation>
    <scope>NUCLEOTIDE SEQUENCE [LARGE SCALE GENOMIC DNA]</scope>
    <source>
        <strain evidence="1">TM-1</strain>
    </source>
</reference>
<protein>
    <submittedName>
        <fullName evidence="1">Uncharacterized protein</fullName>
    </submittedName>
</protein>
<gene>
    <name evidence="1" type="ORF">MBAV_005184</name>
</gene>
<dbReference type="AlphaFoldDB" id="A0A0F3GKX8"/>
<name>A0A0F3GKX8_9BACT</name>
<comment type="caution">
    <text evidence="1">The sequence shown here is derived from an EMBL/GenBank/DDBJ whole genome shotgun (WGS) entry which is preliminary data.</text>
</comment>
<evidence type="ECO:0000313" key="1">
    <source>
        <dbReference type="EMBL" id="KJU82624.1"/>
    </source>
</evidence>
<keyword evidence="2" id="KW-1185">Reference proteome</keyword>
<organism evidence="1 2">
    <name type="scientific">Candidatus Magnetobacterium bavaricum</name>
    <dbReference type="NCBI Taxonomy" id="29290"/>
    <lineage>
        <taxon>Bacteria</taxon>
        <taxon>Pseudomonadati</taxon>
        <taxon>Nitrospirota</taxon>
        <taxon>Thermodesulfovibrionia</taxon>
        <taxon>Thermodesulfovibrionales</taxon>
        <taxon>Candidatus Magnetobacteriaceae</taxon>
        <taxon>Candidatus Magnetobacterium</taxon>
    </lineage>
</organism>